<dbReference type="InterPro" id="IPR002898">
    <property type="entry name" value="MotA_ExbB_proton_chnl"/>
</dbReference>
<feature type="transmembrane region" description="Helical" evidence="7">
    <location>
        <begin position="186"/>
        <end position="210"/>
    </location>
</feature>
<evidence type="ECO:0000256" key="3">
    <source>
        <dbReference type="ARBA" id="ARBA00022692"/>
    </source>
</evidence>
<evidence type="ECO:0000256" key="1">
    <source>
        <dbReference type="ARBA" id="ARBA00004651"/>
    </source>
</evidence>
<reference evidence="9 10" key="1">
    <citation type="submission" date="2017-03" db="EMBL/GenBank/DDBJ databases">
        <authorList>
            <person name="Afonso C.L."/>
            <person name="Miller P.J."/>
            <person name="Scott M.A."/>
            <person name="Spackman E."/>
            <person name="Goraichik I."/>
            <person name="Dimitrov K.M."/>
            <person name="Suarez D.L."/>
            <person name="Swayne D.E."/>
        </authorList>
    </citation>
    <scope>NUCLEOTIDE SEQUENCE [LARGE SCALE GENOMIC DNA]</scope>
    <source>
        <strain evidence="9">PRJEB14757</strain>
    </source>
</reference>
<organism evidence="9 10">
    <name type="scientific">Desulfamplus magnetovallimortis</name>
    <dbReference type="NCBI Taxonomy" id="1246637"/>
    <lineage>
        <taxon>Bacteria</taxon>
        <taxon>Pseudomonadati</taxon>
        <taxon>Thermodesulfobacteriota</taxon>
        <taxon>Desulfobacteria</taxon>
        <taxon>Desulfobacterales</taxon>
        <taxon>Desulfobacteraceae</taxon>
        <taxon>Desulfamplus</taxon>
    </lineage>
</organism>
<keyword evidence="4 7" id="KW-1133">Transmembrane helix</keyword>
<name>A0A1W1HAV4_9BACT</name>
<evidence type="ECO:0000313" key="9">
    <source>
        <dbReference type="EMBL" id="SLM29508.1"/>
    </source>
</evidence>
<sequence length="281" mass="31489">MDESSRNLFWIHGRHNIIGLLSCIILFCAGFLIHGNTGLYVNISGFLIVVGGTLGATFLSYRVERLKILVKVLKTCYTREPRNPDEIVEILVDLSVKRRIRGILSLQDDEDESSIIFLRQAIGLLVDGYSQSQIREALNTEMYFFRIRRDETIRVLKSMAEMAPSFGLVGSVVGLIGMLSEVGDSAIILSTVPIALTSTLYGIVLANFFCLPFAANIRERTFNELLIQKIITEGVIAISANLHPRILDRKLKSFLTPSARTGEPISIAKIKKRFEIKEQKE</sequence>
<evidence type="ECO:0000256" key="2">
    <source>
        <dbReference type="ARBA" id="ARBA00022475"/>
    </source>
</evidence>
<dbReference type="PANTHER" id="PTHR30433">
    <property type="entry name" value="CHEMOTAXIS PROTEIN MOTA"/>
    <property type="match status" value="1"/>
</dbReference>
<dbReference type="EMBL" id="FWEV01000096">
    <property type="protein sequence ID" value="SLM29508.1"/>
    <property type="molecule type" value="Genomic_DNA"/>
</dbReference>
<dbReference type="GO" id="GO:0006935">
    <property type="term" value="P:chemotaxis"/>
    <property type="evidence" value="ECO:0007669"/>
    <property type="project" value="InterPro"/>
</dbReference>
<keyword evidence="6" id="KW-0813">Transport</keyword>
<dbReference type="STRING" id="1246637.MTBBW1_1850010"/>
<evidence type="ECO:0000313" key="10">
    <source>
        <dbReference type="Proteomes" id="UP000191931"/>
    </source>
</evidence>
<evidence type="ECO:0000256" key="7">
    <source>
        <dbReference type="SAM" id="Phobius"/>
    </source>
</evidence>
<keyword evidence="10" id="KW-1185">Reference proteome</keyword>
<dbReference type="GO" id="GO:0071978">
    <property type="term" value="P:bacterial-type flagellum-dependent swarming motility"/>
    <property type="evidence" value="ECO:0007669"/>
    <property type="project" value="InterPro"/>
</dbReference>
<dbReference type="InterPro" id="IPR047055">
    <property type="entry name" value="MotA-like"/>
</dbReference>
<accession>A0A1W1HAV4</accession>
<dbReference type="RefSeq" id="WP_080806519.1">
    <property type="nucleotide sequence ID" value="NZ_LT828554.1"/>
</dbReference>
<evidence type="ECO:0000256" key="5">
    <source>
        <dbReference type="ARBA" id="ARBA00023136"/>
    </source>
</evidence>
<dbReference type="GO" id="GO:0015031">
    <property type="term" value="P:protein transport"/>
    <property type="evidence" value="ECO:0007669"/>
    <property type="project" value="UniProtKB-KW"/>
</dbReference>
<dbReference type="Pfam" id="PF01618">
    <property type="entry name" value="MotA_ExbB"/>
    <property type="match status" value="1"/>
</dbReference>
<keyword evidence="6" id="KW-0653">Protein transport</keyword>
<dbReference type="OrthoDB" id="9806929at2"/>
<dbReference type="Proteomes" id="UP000191931">
    <property type="component" value="Unassembled WGS sequence"/>
</dbReference>
<dbReference type="AlphaFoldDB" id="A0A1W1HAV4"/>
<feature type="transmembrane region" description="Helical" evidence="7">
    <location>
        <begin position="162"/>
        <end position="180"/>
    </location>
</feature>
<protein>
    <submittedName>
        <fullName evidence="9">MotA3</fullName>
    </submittedName>
</protein>
<evidence type="ECO:0000256" key="4">
    <source>
        <dbReference type="ARBA" id="ARBA00022989"/>
    </source>
</evidence>
<comment type="similarity">
    <text evidence="6">Belongs to the exbB/tolQ family.</text>
</comment>
<feature type="domain" description="MotA/TolQ/ExbB proton channel" evidence="8">
    <location>
        <begin position="117"/>
        <end position="224"/>
    </location>
</feature>
<feature type="transmembrane region" description="Helical" evidence="7">
    <location>
        <begin position="16"/>
        <end position="33"/>
    </location>
</feature>
<feature type="transmembrane region" description="Helical" evidence="7">
    <location>
        <begin position="39"/>
        <end position="61"/>
    </location>
</feature>
<evidence type="ECO:0000256" key="6">
    <source>
        <dbReference type="RuleBase" id="RU004057"/>
    </source>
</evidence>
<comment type="subcellular location">
    <subcellularLocation>
        <location evidence="1">Cell membrane</location>
        <topology evidence="1">Multi-pass membrane protein</topology>
    </subcellularLocation>
    <subcellularLocation>
        <location evidence="6">Membrane</location>
        <topology evidence="6">Multi-pass membrane protein</topology>
    </subcellularLocation>
</comment>
<keyword evidence="5 7" id="KW-0472">Membrane</keyword>
<keyword evidence="3 7" id="KW-0812">Transmembrane</keyword>
<gene>
    <name evidence="9" type="primary">motA</name>
    <name evidence="9" type="ORF">MTBBW1_1850010</name>
</gene>
<keyword evidence="2" id="KW-1003">Cell membrane</keyword>
<proteinExistence type="inferred from homology"/>
<dbReference type="GO" id="GO:0005886">
    <property type="term" value="C:plasma membrane"/>
    <property type="evidence" value="ECO:0007669"/>
    <property type="project" value="UniProtKB-SubCell"/>
</dbReference>
<evidence type="ECO:0000259" key="8">
    <source>
        <dbReference type="Pfam" id="PF01618"/>
    </source>
</evidence>